<proteinExistence type="predicted"/>
<reference evidence="1" key="1">
    <citation type="journal article" date="2023" name="Microbiome">
        <title>Phages are unrecognized players in the ecology of the oral pathogen Porphyromonas gingivalis.</title>
        <authorList>
            <person name="Matrishin C.B."/>
            <person name="Haase E.M."/>
            <person name="Dewhirst F.E."/>
            <person name="Mark Welch J.L."/>
            <person name="Miranda-Sanchez F."/>
            <person name="Chen T."/>
            <person name="MacFarland D.C."/>
            <person name="Kauffman K.M."/>
        </authorList>
    </citation>
    <scope>NUCLEOTIDE SEQUENCE</scope>
</reference>
<protein>
    <submittedName>
        <fullName evidence="1">Uncharacterized protein</fullName>
    </submittedName>
</protein>
<reference evidence="1" key="2">
    <citation type="submission" date="2024-05" db="EMBL/GenBank/DDBJ databases">
        <authorList>
            <person name="Matrishin C.B."/>
            <person name="Kauffman K.M."/>
        </authorList>
    </citation>
    <scope>NUCLEOTIDE SEQUENCE</scope>
</reference>
<accession>A0AAT9JFS6</accession>
<dbReference type="EMBL" id="BK068113">
    <property type="protein sequence ID" value="DBA56366.1"/>
    <property type="molecule type" value="Genomic_DNA"/>
</dbReference>
<sequence length="129" mass="14594">MNREFCNNIGVIVLDESSAKSLEAMLSSVTFVNFPYEFDTDDFTIQETVNKGDHGIRYEIDKQIIIEMPDRNLLQKFGITRRCIVRIKDASGRQYIIGSAQFPAQVRILPGINKAVLYLKSASISSVFI</sequence>
<organism evidence="1">
    <name type="scientific">Porphyromonas phage phage032a_KCOM2801</name>
    <dbReference type="NCBI Taxonomy" id="3154122"/>
    <lineage>
        <taxon>Viruses</taxon>
        <taxon>Duplodnaviria</taxon>
        <taxon>Heunggongvirae</taxon>
        <taxon>Uroviricota</taxon>
        <taxon>Caudoviricetes</taxon>
        <taxon>Nixviridae</taxon>
        <taxon>Nixvirus</taxon>
        <taxon>Nixvirus pging00X</taxon>
    </lineage>
</organism>
<name>A0AAT9JFS6_9CAUD</name>
<evidence type="ECO:0000313" key="1">
    <source>
        <dbReference type="EMBL" id="DBA56366.1"/>
    </source>
</evidence>